<keyword evidence="3" id="KW-0456">Lyase</keyword>
<dbReference type="InterPro" id="IPR040442">
    <property type="entry name" value="Pyrv_kinase-like_dom_sf"/>
</dbReference>
<dbReference type="Proteomes" id="UP000595374">
    <property type="component" value="Chromosome"/>
</dbReference>
<accession>A0A7T4A236</accession>
<dbReference type="InterPro" id="IPR050251">
    <property type="entry name" value="HpcH-HpaI_aldolase"/>
</dbReference>
<dbReference type="GO" id="GO:0016832">
    <property type="term" value="F:aldehyde-lyase activity"/>
    <property type="evidence" value="ECO:0007669"/>
    <property type="project" value="TreeGrafter"/>
</dbReference>
<dbReference type="EMBL" id="CP065989">
    <property type="protein sequence ID" value="QQB15886.1"/>
    <property type="molecule type" value="Genomic_DNA"/>
</dbReference>
<dbReference type="PANTHER" id="PTHR30502">
    <property type="entry name" value="2-KETO-3-DEOXY-L-RHAMNONATE ALDOLASE"/>
    <property type="match status" value="1"/>
</dbReference>
<name>A0A7T4A236_9MICO</name>
<keyword evidence="2" id="KW-0479">Metal-binding</keyword>
<sequence length="262" mass="27052">MARVSTFRTPLDQGALAGRIRKGETTLGSFAGLGSAMAVEVLAASGLDWVLIDLEHGGGDERSVGDAVSTAGAYGTPVLVRVETPDRIRIGRVLDAGAAGVMLPRVDSAEEVEAIIPHLHYPPTGDRGVATYNRSVRWGMDREALSAANGDVLTIVQIETVGALADVDAIAAHPDVDVVFVGPLDLSYALGVPLDFDAPEFQEALSAVVTAARRHGTAAGILCADADAAAMRADQGFSFLPVGSDSTLLAAAAQNLVSVLRP</sequence>
<protein>
    <submittedName>
        <fullName evidence="5">2,4-dihydroxyhept-2-ene-1,7-dioic acid aldolase</fullName>
    </submittedName>
</protein>
<feature type="domain" description="HpcH/HpaI aldolase/citrate lyase" evidence="4">
    <location>
        <begin position="29"/>
        <end position="250"/>
    </location>
</feature>
<evidence type="ECO:0000259" key="4">
    <source>
        <dbReference type="Pfam" id="PF03328"/>
    </source>
</evidence>
<evidence type="ECO:0000313" key="6">
    <source>
        <dbReference type="Proteomes" id="UP000595374"/>
    </source>
</evidence>
<dbReference type="SUPFAM" id="SSF51621">
    <property type="entry name" value="Phosphoenolpyruvate/pyruvate domain"/>
    <property type="match status" value="1"/>
</dbReference>
<reference evidence="5 6" key="1">
    <citation type="submission" date="2020-12" db="EMBL/GenBank/DDBJ databases">
        <title>FDA dAtabase for Regulatory Grade micrObial Sequences (FDA-ARGOS): Supporting development and validation of Infectious Disease Dx tests.</title>
        <authorList>
            <person name="Sproer C."/>
            <person name="Gronow S."/>
            <person name="Severitt S."/>
            <person name="Schroder I."/>
            <person name="Tallon L."/>
            <person name="Sadzewicz L."/>
            <person name="Zhao X."/>
            <person name="Boylan J."/>
            <person name="Ott S."/>
            <person name="Bowen H."/>
            <person name="Vavikolanu K."/>
            <person name="Mehta A."/>
            <person name="Aluvathingal J."/>
            <person name="Nadendla S."/>
            <person name="Lowell S."/>
            <person name="Myers T."/>
            <person name="Yan Y."/>
            <person name="Sichtig H."/>
        </authorList>
    </citation>
    <scope>NUCLEOTIDE SEQUENCE [LARGE SCALE GENOMIC DNA]</scope>
    <source>
        <strain evidence="5 6">FDAARGOS_990</strain>
    </source>
</reference>
<dbReference type="AlphaFoldDB" id="A0A7T4A236"/>
<dbReference type="RefSeq" id="WP_140955521.1">
    <property type="nucleotide sequence ID" value="NZ_CP065989.1"/>
</dbReference>
<evidence type="ECO:0000256" key="2">
    <source>
        <dbReference type="ARBA" id="ARBA00022723"/>
    </source>
</evidence>
<evidence type="ECO:0000256" key="3">
    <source>
        <dbReference type="ARBA" id="ARBA00023239"/>
    </source>
</evidence>
<dbReference type="InterPro" id="IPR005000">
    <property type="entry name" value="Aldolase/citrate-lyase_domain"/>
</dbReference>
<dbReference type="Pfam" id="PF03328">
    <property type="entry name" value="HpcH_HpaI"/>
    <property type="match status" value="1"/>
</dbReference>
<organism evidence="5 6">
    <name type="scientific">Brevibacterium casei</name>
    <dbReference type="NCBI Taxonomy" id="33889"/>
    <lineage>
        <taxon>Bacteria</taxon>
        <taxon>Bacillati</taxon>
        <taxon>Actinomycetota</taxon>
        <taxon>Actinomycetes</taxon>
        <taxon>Micrococcales</taxon>
        <taxon>Brevibacteriaceae</taxon>
        <taxon>Brevibacterium</taxon>
    </lineage>
</organism>
<dbReference type="GO" id="GO:0005737">
    <property type="term" value="C:cytoplasm"/>
    <property type="evidence" value="ECO:0007669"/>
    <property type="project" value="TreeGrafter"/>
</dbReference>
<proteinExistence type="inferred from homology"/>
<evidence type="ECO:0000256" key="1">
    <source>
        <dbReference type="ARBA" id="ARBA00005568"/>
    </source>
</evidence>
<dbReference type="PANTHER" id="PTHR30502:SF0">
    <property type="entry name" value="PHOSPHOENOLPYRUVATE CARBOXYLASE FAMILY PROTEIN"/>
    <property type="match status" value="1"/>
</dbReference>
<dbReference type="GO" id="GO:0046872">
    <property type="term" value="F:metal ion binding"/>
    <property type="evidence" value="ECO:0007669"/>
    <property type="project" value="UniProtKB-KW"/>
</dbReference>
<dbReference type="Gene3D" id="3.20.20.60">
    <property type="entry name" value="Phosphoenolpyruvate-binding domains"/>
    <property type="match status" value="1"/>
</dbReference>
<comment type="similarity">
    <text evidence="1">Belongs to the HpcH/HpaI aldolase family.</text>
</comment>
<gene>
    <name evidence="5" type="ORF">I6H47_08320</name>
</gene>
<evidence type="ECO:0000313" key="5">
    <source>
        <dbReference type="EMBL" id="QQB15886.1"/>
    </source>
</evidence>
<dbReference type="InterPro" id="IPR015813">
    <property type="entry name" value="Pyrv/PenolPyrv_kinase-like_dom"/>
</dbReference>